<dbReference type="NCBIfam" id="TIGR03302">
    <property type="entry name" value="OM_YfiO"/>
    <property type="match status" value="1"/>
</dbReference>
<dbReference type="Proteomes" id="UP000266183">
    <property type="component" value="Chromosome"/>
</dbReference>
<dbReference type="InterPro" id="IPR017689">
    <property type="entry name" value="BamD"/>
</dbReference>
<evidence type="ECO:0000256" key="2">
    <source>
        <dbReference type="ARBA" id="ARBA00023136"/>
    </source>
</evidence>
<evidence type="ECO:0000256" key="1">
    <source>
        <dbReference type="ARBA" id="ARBA00022729"/>
    </source>
</evidence>
<keyword evidence="6" id="KW-1185">Reference proteome</keyword>
<name>A0A385SM82_9BACT</name>
<dbReference type="AlphaFoldDB" id="A0A385SM82"/>
<accession>A0A385SM82</accession>
<evidence type="ECO:0000259" key="4">
    <source>
        <dbReference type="Pfam" id="PF13525"/>
    </source>
</evidence>
<evidence type="ECO:0000313" key="5">
    <source>
        <dbReference type="EMBL" id="AYB32094.1"/>
    </source>
</evidence>
<dbReference type="OrthoDB" id="9770761at2"/>
<dbReference type="KEGG" id="chk:D4L85_16615"/>
<evidence type="ECO:0000256" key="3">
    <source>
        <dbReference type="ARBA" id="ARBA00023237"/>
    </source>
</evidence>
<feature type="domain" description="Outer membrane lipoprotein BamD-like" evidence="4">
    <location>
        <begin position="51"/>
        <end position="183"/>
    </location>
</feature>
<gene>
    <name evidence="5" type="primary">bamD</name>
    <name evidence="5" type="ORF">D4L85_16615</name>
</gene>
<keyword evidence="1" id="KW-0732">Signal</keyword>
<proteinExistence type="predicted"/>
<keyword evidence="2" id="KW-0472">Membrane</keyword>
<keyword evidence="3" id="KW-0998">Cell outer membrane</keyword>
<sequence>MTFSSSGFLCYICGLMQRVSSILSLALILIVAASCSKFRRIEKSADWRVKYDAALNYYNNKKDYYKASVLFEQIIPIVRGLPEGEKVQFYLAYCQFYDKLYLLASEQFKTFYETYGRSSMAEEARYMYAYSLYESSPNANLDQSSSKDAMAAMQLFLNRYPQSSFRDKAIEVIVATQEKLEKKGFENAYQYYRMRSYKAAIVALTNFKDNFPDSKYLERTYYLVISSEYRLAEQSIYSKQLDRYKGVVDHYKEFVDRFPTSTYLSDAEKMYGDSLAKINKSKNNNL</sequence>
<reference evidence="6" key="1">
    <citation type="submission" date="2018-09" db="EMBL/GenBank/DDBJ databases">
        <title>Chryseolinea sp. KIS68-18 isolated from soil.</title>
        <authorList>
            <person name="Weon H.-Y."/>
            <person name="Kwon S.-W."/>
            <person name="Lee S.A."/>
        </authorList>
    </citation>
    <scope>NUCLEOTIDE SEQUENCE [LARGE SCALE GENOMIC DNA]</scope>
    <source>
        <strain evidence="6">KIS68-18</strain>
    </source>
</reference>
<organism evidence="5 6">
    <name type="scientific">Chryseolinea soli</name>
    <dbReference type="NCBI Taxonomy" id="2321403"/>
    <lineage>
        <taxon>Bacteria</taxon>
        <taxon>Pseudomonadati</taxon>
        <taxon>Bacteroidota</taxon>
        <taxon>Cytophagia</taxon>
        <taxon>Cytophagales</taxon>
        <taxon>Fulvivirgaceae</taxon>
        <taxon>Chryseolinea</taxon>
    </lineage>
</organism>
<protein>
    <submittedName>
        <fullName evidence="5">Outer membrane protein assembly factor BamD</fullName>
    </submittedName>
</protein>
<dbReference type="EMBL" id="CP032382">
    <property type="protein sequence ID" value="AYB32094.1"/>
    <property type="molecule type" value="Genomic_DNA"/>
</dbReference>
<dbReference type="Pfam" id="PF13525">
    <property type="entry name" value="YfiO"/>
    <property type="match status" value="1"/>
</dbReference>
<dbReference type="InterPro" id="IPR039565">
    <property type="entry name" value="BamD-like"/>
</dbReference>
<dbReference type="InterPro" id="IPR011990">
    <property type="entry name" value="TPR-like_helical_dom_sf"/>
</dbReference>
<dbReference type="Gene3D" id="1.25.40.10">
    <property type="entry name" value="Tetratricopeptide repeat domain"/>
    <property type="match status" value="1"/>
</dbReference>
<evidence type="ECO:0000313" key="6">
    <source>
        <dbReference type="Proteomes" id="UP000266183"/>
    </source>
</evidence>